<keyword evidence="7 9" id="KW-0472">Membrane</keyword>
<evidence type="ECO:0000256" key="9">
    <source>
        <dbReference type="SAM" id="Phobius"/>
    </source>
</evidence>
<dbReference type="RefSeq" id="WP_048691554.1">
    <property type="nucleotide sequence ID" value="NZ_KQ130487.1"/>
</dbReference>
<evidence type="ECO:0000256" key="6">
    <source>
        <dbReference type="ARBA" id="ARBA00022989"/>
    </source>
</evidence>
<name>A0A0J8GY88_9ALTE</name>
<evidence type="ECO:0000256" key="1">
    <source>
        <dbReference type="ARBA" id="ARBA00004429"/>
    </source>
</evidence>
<organism evidence="10 11">
    <name type="scientific">Catenovulum maritimum</name>
    <dbReference type="NCBI Taxonomy" id="1513271"/>
    <lineage>
        <taxon>Bacteria</taxon>
        <taxon>Pseudomonadati</taxon>
        <taxon>Pseudomonadota</taxon>
        <taxon>Gammaproteobacteria</taxon>
        <taxon>Alteromonadales</taxon>
        <taxon>Alteromonadaceae</taxon>
        <taxon>Catenovulum</taxon>
    </lineage>
</organism>
<keyword evidence="2" id="KW-0813">Transport</keyword>
<sequence>MTEFTPISALIGGGLIGLASALLLLINGRIAGVSGMVSGLLKNANQNPSSLFFICGLVLAGFVLPMFGFELAASLEQNSVELILAGLLVGVGTVIGSGCTSGHGICGIGRFSRRSIVATCIFMLSAMITVYILRVI</sequence>
<feature type="transmembrane region" description="Helical" evidence="9">
    <location>
        <begin position="83"/>
        <end position="108"/>
    </location>
</feature>
<evidence type="ECO:0008006" key="12">
    <source>
        <dbReference type="Google" id="ProtNLM"/>
    </source>
</evidence>
<evidence type="ECO:0000256" key="8">
    <source>
        <dbReference type="ARBA" id="ARBA00035655"/>
    </source>
</evidence>
<evidence type="ECO:0000256" key="7">
    <source>
        <dbReference type="ARBA" id="ARBA00023136"/>
    </source>
</evidence>
<gene>
    <name evidence="10" type="ORF">XM47_08345</name>
</gene>
<keyword evidence="3" id="KW-1003">Cell membrane</keyword>
<dbReference type="STRING" id="1513271.XM47_08345"/>
<proteinExistence type="inferred from homology"/>
<evidence type="ECO:0000313" key="10">
    <source>
        <dbReference type="EMBL" id="KMT65693.1"/>
    </source>
</evidence>
<evidence type="ECO:0000256" key="3">
    <source>
        <dbReference type="ARBA" id="ARBA00022475"/>
    </source>
</evidence>
<keyword evidence="6 9" id="KW-1133">Transmembrane helix</keyword>
<dbReference type="InterPro" id="IPR007272">
    <property type="entry name" value="Sulf_transp_TsuA/YedE"/>
</dbReference>
<evidence type="ECO:0000256" key="2">
    <source>
        <dbReference type="ARBA" id="ARBA00022448"/>
    </source>
</evidence>
<comment type="caution">
    <text evidence="10">The sequence shown here is derived from an EMBL/GenBank/DDBJ whole genome shotgun (WGS) entry which is preliminary data.</text>
</comment>
<accession>A0A0J8GY88</accession>
<feature type="transmembrane region" description="Helical" evidence="9">
    <location>
        <begin position="51"/>
        <end position="71"/>
    </location>
</feature>
<dbReference type="PANTHER" id="PTHR30574:SF1">
    <property type="entry name" value="SULPHUR TRANSPORT DOMAIN-CONTAINING PROTEIN"/>
    <property type="match status" value="1"/>
</dbReference>
<protein>
    <recommendedName>
        <fullName evidence="12">Sulphur transport domain-containing protein</fullName>
    </recommendedName>
</protein>
<evidence type="ECO:0000313" key="11">
    <source>
        <dbReference type="Proteomes" id="UP000037600"/>
    </source>
</evidence>
<dbReference type="EMBL" id="LAZL01000010">
    <property type="protein sequence ID" value="KMT65693.1"/>
    <property type="molecule type" value="Genomic_DNA"/>
</dbReference>
<feature type="transmembrane region" description="Helical" evidence="9">
    <location>
        <begin position="6"/>
        <end position="30"/>
    </location>
</feature>
<evidence type="ECO:0000256" key="5">
    <source>
        <dbReference type="ARBA" id="ARBA00022692"/>
    </source>
</evidence>
<reference evidence="10 11" key="1">
    <citation type="submission" date="2015-04" db="EMBL/GenBank/DDBJ databases">
        <title>Draft Genome Sequence of the Novel Agar-Digesting Marine Bacterium Q1.</title>
        <authorList>
            <person name="Li Y."/>
            <person name="Li D."/>
            <person name="Chen G."/>
            <person name="Du Z."/>
        </authorList>
    </citation>
    <scope>NUCLEOTIDE SEQUENCE [LARGE SCALE GENOMIC DNA]</scope>
    <source>
        <strain evidence="10 11">Q1</strain>
    </source>
</reference>
<dbReference type="PATRIC" id="fig|1513271.3.peg.1701"/>
<dbReference type="OrthoDB" id="9814020at2"/>
<comment type="similarity">
    <text evidence="8">Belongs to the TsuA/YedE (TC 9.B.102) family.</text>
</comment>
<dbReference type="Proteomes" id="UP000037600">
    <property type="component" value="Unassembled WGS sequence"/>
</dbReference>
<dbReference type="PANTHER" id="PTHR30574">
    <property type="entry name" value="INNER MEMBRANE PROTEIN YEDE"/>
    <property type="match status" value="1"/>
</dbReference>
<evidence type="ECO:0000256" key="4">
    <source>
        <dbReference type="ARBA" id="ARBA00022519"/>
    </source>
</evidence>
<keyword evidence="4" id="KW-0997">Cell inner membrane</keyword>
<dbReference type="GO" id="GO:0005886">
    <property type="term" value="C:plasma membrane"/>
    <property type="evidence" value="ECO:0007669"/>
    <property type="project" value="UniProtKB-SubCell"/>
</dbReference>
<feature type="transmembrane region" description="Helical" evidence="9">
    <location>
        <begin position="115"/>
        <end position="133"/>
    </location>
</feature>
<comment type="subcellular location">
    <subcellularLocation>
        <location evidence="1">Cell inner membrane</location>
        <topology evidence="1">Multi-pass membrane protein</topology>
    </subcellularLocation>
</comment>
<keyword evidence="5 9" id="KW-0812">Transmembrane</keyword>
<keyword evidence="11" id="KW-1185">Reference proteome</keyword>
<dbReference type="AlphaFoldDB" id="A0A0J8GY88"/>